<keyword evidence="2" id="KW-1185">Reference proteome</keyword>
<reference evidence="1" key="1">
    <citation type="submission" date="2022-04" db="EMBL/GenBank/DDBJ databases">
        <title>Jade perch genome.</title>
        <authorList>
            <person name="Chao B."/>
        </authorList>
    </citation>
    <scope>NUCLEOTIDE SEQUENCE</scope>
    <source>
        <strain evidence="1">CB-2022</strain>
    </source>
</reference>
<gene>
    <name evidence="1" type="ORF">L3Q82_022286</name>
</gene>
<evidence type="ECO:0000313" key="2">
    <source>
        <dbReference type="Proteomes" id="UP000831701"/>
    </source>
</evidence>
<sequence>RKPNRWGKMLPLPSLSLPFYFVCFFLPLCFPSTHAQFLPEPRAGQGLLLFTQPAYNASIFENSAARTYTTTEVKMGIVLGPPRSLDIKYSIESGDSERIFQAEDFVMGDFCFLRIRTNGGSGAILNREVQDNYTLTVKASAQGGLEALATVYIKVLDTNDLRPLFSPTSYSFVVSESAPLGASIGRVTATDADMGSNGEFYYFFKNRIELFAVHPTSGIITLTGRPRMDKQDRYELEVQVVDRGMKLYGNNGVSSTARLVLNVQRVNEFAPVLTAVAVVPSWLDKDPVYAIVTVEDKDDGVSGDIEWVSIIEGDPFEQFVVDRSPVGNEYRVKTSELLDWDTFPYGCNLTLQAKDRGIPPKFSNTQVVQLLVTKPDPVMASFEKDVYVFKLSEIAPPGTIVEVVKIFPAPPSVNYSFSSLSDPVYFDINPLTGVIMTTRQLTGISQDFMEMEVVDIISQQRASVQITIEDANDNSPVFNRPFYDIAINESLPVGTVVLVLSAVDDDKGENGYVTHTLSDEQSLPFTIDQNTGELRITRDLDFESSDEIYTFPVRASDWGSPYRRESEVNVTIRLININDNQPLFEMVSCRGMISRDFPVSQAIVTLSAVDMDELGMVKYKVLSGNELDYFNLNPDSGALSLKRSLATANLKSGIFNLKIVATDGELFSDPMYVNVSVVRGRMPPRGFNCKETRVAQLLAEKMLSKASAMARPRTDERYTDLFSMNKQAPQFEALPTSILVREDLPLGASVFQVRARDGDTGFNGRVLFSISDGNKDNCFNINMESGLITVLQPLDRERLDRYFLNITIYDQGVPQMSSWRLLTVIIEDANDNDPQFYQENLSALVLENSAIGMEVITINAFDRDMGQNGQLSYVMLTSIPQFGIDSETGSVFVASHLDRETFPMFTLKIEVRDKAERGTRRSSVTTLSIIVEDVNDCAPAFIPSSYSARVLEDLPLGAVITWVQAQDPDVGPGGQVRYSLINDFNGTFEVDGVSGVLRVRKELDFEKQQFFNLTLLAEDRGVPSLMSQTFVEVEVVDVNENLYAPYFPDFAVRGSVKENSRAGTSVLTVSAKDDDKGRDGVLRYSVRGGSGLGTFTIDEDTGVIYTAGILDCETKDSYWLTVYATDRGVTPLSASIEVFIQVEDINDNAPLTSDPIYHPVIMENSPKDVSVIRIQAQDPDLTATPSRLRLITTTARKLDREQQAEHFLEVTVIDGPVTTRQSTVWVIVHIEDENDNPPTFPEVTYRISLTERDRNKRGEPVYRVFAYDRDLGANGNITYSIVAGNEDEKFTIDPRTAMVSSKKMVTAGSYDILTIKAEDSGDPPLWSTVKLHVEWIRKPVPSPLPLLFTQRYYNFSISETAAVAQPVGVVAVSQSSTPVWFNIIGGRLAREMFYIPQNACGRNCSLDTGLVKTNFATPLPQMPQFDLQVGVGTLVVAKPLDAEVQSVYNMTVQVTDGTNFATAQVFIRIQDSNDNPPIFSQPAYDVSVSEDVPVDMELLRVRASDMDERARLSFSIYGSVDPASMRLFRVNPGTGVVYTADRLDYEARTQHILTIMVKDQEFPFNRDLARILVAVEDSNDNIPYFTSTVYDAVAYESSPTGTSVLQVTALDKDNGINGQLTYSMEAGNSGGVFGIDNATGLIFIAKDLDLTSVGFYTLTVRVTDSGFPPLMATASARISLMLSDFSKPKFSQKEYQAEIMENSTIGTLVTTVSALSRSALIYDITRGNEEHCFFINHHTGVISTRKLLDFEKTTSYFLVVHALSMAGVEASTTVIVQVGDVNDRPPVFQQIRYVGAISEAAPVNSVVLGEDGNPLVIQATDKDRNHNALLVFQIVDETARMFFSVDSGTGSIRTIASLDYETFSEFFFRVHVRDSGQPPRSADSPAEVININDSPPKLSQDSYEAVLLLPTYAGVEVLRIEAFDPDMTSDFTKNSDKPTTPRLVYSMADSSVEYFSVERDTGVVTVANQNLSKDRYRFNVKVWDGRFSSMALVTVLVREAIDSGLLFTLPLYSASIQENIPNVTIVTVVNTVGHRLNEPLKYTLLNPGGRFTIRPTCGVVLTTGVPFDREEKDSYQLVVQVSREDEILRVARVTVQVQVGVEICGPEFVNLPYYAAVQVEAEPGSAIFRVSAVDQDSGLNGQVTYSLKQQHRNFQVNPVTGELTLRRAFEADLSNAEYKVVLVATDGGFPPLSSEVELPVTVVNKAMPVFDKPFYGVTVREDVPISASVLCINATSPEGQSVIFTITDGDPSLQFDIGFDTGIISVIYQLDYETVQYYRLTVKATDTLTGAKSEVDVDIVVLDVNDNPPLFQNNSYSSVLPENSMIGTTVLQVFAQDQDSEKNAMVSYQILSDIYNSTDYFHIDSNSGLVFTARLLDYELIQRYNFIVRATDSGDPALSSDVSVTVTVTDTNDNPPYFSQALYEAFVSELAPRGHFVTCVQASDADICDAQRLRYSILSGNERMTFMMEPDTGVLSLSNKRRQGMKISYQLNVSVSDGVFTNTAQVIVRVLGANLYSPVFSQRFYLAEVQENAPPGSKVIQVRATDEDSGLFGQITYSFINDLGKTQFSIDADGVISTVQKLDRENPLNKDMVLTVMALDGGGSRASFCTVRVVLADENDNAPRFRAVEYRMSIKANVAKGSLVTQIQATDPDAGSNGRITYSLYSEARLSLVDVLENHLHVSTSKTKEMVIDLRKKKPLTSSRDVHQNVQVEPDSGWMMTKSTVDHLQGTVLSFFVKATDCGSPAKHSLVSAFIHVVPPDAFVPSFSQPQYSFTIPEDTAVGTALGSVYMGPGQAGFFTAVGGETLDSNQGGTFLVERDTGLIRLIKPLDYEEVSIFRFKVAATTRRDLIESVSTVDLEVKILDVNDNKPVFETNTYVATVMEGMPVGTRVVQVRALDPDWGSNGQLMSLDAFKSYFVYLLKISVSQMDHEACSSYTFEVVASDLGESQSLSSTTVVTIAVSDVNDNPPRFERELYRGAVKESDPLGEVVAVLKTKDRDGTDQNCLVSFYITGGNPRGVFGLALVQGEWKVYVSGLLDREQQDWYLLNITASDGLYVTRTAVEVTVMDANDNSPICNQAVYSASFPEDIPTNKGILTVGATDADSGSSAEIQYSLFGIGVEDFYMDANTGELRTATVMDREMTPTYKLIAQATDGGGLFCRSDISLKVLDVNDNAPSFSSTHYLASVYENAAPKALLTRLQASDPDEGLNRTVVYSLVDSVEGFFSIDPVSGMVILEKPLDREIQDSYRVRVQATDQAGQQGALSSQVDLTILVLDVNDNAPVFQRRDYAITVPEDVAVGTEVLRVLATSVDIGPNADITYTIRSGNELGKFSIDRNLGSISVADDLDFEVCKDYYLTIEAWDSGNPPLSTATMVTIELMDVNDNAPAFSQDIYNVLVSEDASVGQTITRVLAEDLDSQVNGRITYSILKGDRSNHFWIDPVAGLLKVNKRLDRELVSRYSLSVQAFDSGSPAMSSTVTLNIDISDVNDNPPVFSPPNSTAIIQLNQAAGTTLLKLSVSDKDSPRNGPPFEFLIVSGNEGGFFSLDQTGTLRSNRVFGPEAPREFTLEIQAQDSGKPSLTSTSWIFLRVIGNSQYKPTVSPLEIFIVMATDTFQGGPIGRIYATDRDPNDVLSFTQKPQPKSMFKINRQDGGIVALAGLEPGRYQMNATVSDGRFAVIADVSVQVEQVTDVLLHSALILRFSSLSPEDLLGRYLSQIKLMLRGLAGWKWSPGQQDSLHILSIQPVSGTSDVDLLLAMERPETSSSGRIGGFYSQQELSAKLDEAAERGLIRGILAGAVAVSSACSGELDCGDRLCEQTLVMEGGSPVTYSTERVSLVSPRFSRKETCTCPGGTCPTPVELCEGQSCPADMQCVRSGPTAPSVCQCQPEKLDECAGQTSLSFSGNSYIKYRVTESGQSGEMRLGLRIRTLQRRGVIMFTRVNPCTMLKIEGGRLWFQLDCDNTLGIMGISGRPINDGLWHAVALELTRNYTLLSLDDSYVERRRAARAPVRLWPLAPDSSFFFGAQVKPMNGQDERPSPGPGRSQGGPGPGDRGARAPPRAQDGFQGCLGSLMLNGNELPLQNKRSRYAEIAGLSEVKLGCVIYPDPCVSQPCLNGAICSSLPSGGFTCSCSAGFTGGRCETELTSCMPNPCQNGGDCRPLGSTFLCGCPRGLGGLICDEDVNECDQDGCGNGGECVNTFGSFYCNCSEGYEGQFCNDQTPGDPGDDMQAEPLSYVGPGEIIGIGVLAFVIILLLILFIAFRKKIKFRKDSDPGPGTQAVMGVSAISTETSYMLHKTGMGAEGIEFKAVRVSGSPGATSTYGEVGGSTAGPPQVMVRPTAHSPLPGGIGNQGMRSGDGDKTTSSEGSQFSSFLSDMSNVRGVANRRGIAVCSVAPNLPLASSCRAEHSPAHKVSWEGEETREEGLERVRDEREEEWGQRAFELERTQRDTSPQDVPELANEVQCLSDSTSEEHSLSSYTSESFDDNASIVTVIRLVNDAVDNIESEVSNMDKEQQRNSPAYCWEATSQTSSWVSPSRLRPPELGSHYDLSDTQQSIRRGGSTRSLQLDYRVMGYGGDRVRERGRETEKRTFHWERNQSGEWERKRILDREEKRWHGREGKNTGNRDVEASQDRRDHQRVHGHDSCEDSSSPVYEEYREPSHEPEQNEDTESLYDTLPPTRPAYQGYPSSPPGINLHPAQLLPPLRAWDSQTGEWRDRSQEDRAGLGSSSLAGSGDELERLLNLVSLRARRATRINRASTRSEPTAGWDGFA</sequence>
<evidence type="ECO:0000313" key="1">
    <source>
        <dbReference type="EMBL" id="KAI3373707.1"/>
    </source>
</evidence>
<proteinExistence type="predicted"/>
<name>A0ACB8X066_9TELE</name>
<dbReference type="EMBL" id="CM041534">
    <property type="protein sequence ID" value="KAI3373707.1"/>
    <property type="molecule type" value="Genomic_DNA"/>
</dbReference>
<comment type="caution">
    <text evidence="1">The sequence shown here is derived from an EMBL/GenBank/DDBJ whole genome shotgun (WGS) entry which is preliminary data.</text>
</comment>
<organism evidence="1 2">
    <name type="scientific">Scortum barcoo</name>
    <name type="common">barcoo grunter</name>
    <dbReference type="NCBI Taxonomy" id="214431"/>
    <lineage>
        <taxon>Eukaryota</taxon>
        <taxon>Metazoa</taxon>
        <taxon>Chordata</taxon>
        <taxon>Craniata</taxon>
        <taxon>Vertebrata</taxon>
        <taxon>Euteleostomi</taxon>
        <taxon>Actinopterygii</taxon>
        <taxon>Neopterygii</taxon>
        <taxon>Teleostei</taxon>
        <taxon>Neoteleostei</taxon>
        <taxon>Acanthomorphata</taxon>
        <taxon>Eupercaria</taxon>
        <taxon>Centrarchiformes</taxon>
        <taxon>Terapontoidei</taxon>
        <taxon>Terapontidae</taxon>
        <taxon>Scortum</taxon>
    </lineage>
</organism>
<feature type="non-terminal residue" evidence="1">
    <location>
        <position position="1"/>
    </location>
</feature>
<dbReference type="Proteomes" id="UP000831701">
    <property type="component" value="Chromosome 4"/>
</dbReference>
<accession>A0ACB8X066</accession>
<protein>
    <submittedName>
        <fullName evidence="1">Uncharacterized protein</fullName>
    </submittedName>
</protein>